<accession>A0A0K0QNP1</accession>
<sequence length="101" mass="11211">AQNYHFSNGWYPGGKRGSKFEYLDIPSLQPTAQCPAFIQASSETTIFGDSQILSCFFPTTCSTRQEIKALIIKLTGEVVRIQVNCVGFNLEEAARLIQDTC</sequence>
<name>A0A0K0QNP1_HALAI</name>
<feature type="non-terminal residue" evidence="1">
    <location>
        <position position="1"/>
    </location>
</feature>
<dbReference type="EMBL" id="KP719130">
    <property type="protein sequence ID" value="AKR13998.1"/>
    <property type="molecule type" value="mRNA"/>
</dbReference>
<protein>
    <submittedName>
        <fullName evidence="1">GnRH</fullName>
    </submittedName>
</protein>
<dbReference type="AlphaFoldDB" id="A0A0K0QNP1"/>
<evidence type="ECO:0000313" key="1">
    <source>
        <dbReference type="EMBL" id="AKR13998.1"/>
    </source>
</evidence>
<reference evidence="1" key="1">
    <citation type="submission" date="2015-01" db="EMBL/GenBank/DDBJ databases">
        <title>Establishment of an Ehrlichia FRET-qPCR to investigate the prevalence of ehrlichiosis in ruminants from five Caribbean islands.</title>
        <authorList>
            <person name="Zhang J."/>
        </authorList>
    </citation>
    <scope>NUCLEOTIDE SEQUENCE</scope>
</reference>
<organism evidence="1">
    <name type="scientific">Haliotis asinina</name>
    <name type="common">Donkey's ear abalone</name>
    <name type="synonym">Ass's ear abalone</name>
    <dbReference type="NCBI Taxonomy" id="109174"/>
    <lineage>
        <taxon>Eukaryota</taxon>
        <taxon>Metazoa</taxon>
        <taxon>Spiralia</taxon>
        <taxon>Lophotrochozoa</taxon>
        <taxon>Mollusca</taxon>
        <taxon>Gastropoda</taxon>
        <taxon>Vetigastropoda</taxon>
        <taxon>Lepetellida</taxon>
        <taxon>Haliotoidea</taxon>
        <taxon>Haliotidae</taxon>
        <taxon>Haliotis</taxon>
    </lineage>
</organism>
<proteinExistence type="evidence at transcript level"/>